<dbReference type="Proteomes" id="UP000000268">
    <property type="component" value="Chromosome"/>
</dbReference>
<gene>
    <name evidence="1" type="ordered locus">AM1_0945</name>
</gene>
<dbReference type="HOGENOM" id="CLU_2679146_0_0_3"/>
<evidence type="ECO:0000313" key="2">
    <source>
        <dbReference type="Proteomes" id="UP000000268"/>
    </source>
</evidence>
<evidence type="ECO:0000313" key="1">
    <source>
        <dbReference type="EMBL" id="ABW25987.1"/>
    </source>
</evidence>
<accession>B0BZR1</accession>
<dbReference type="STRING" id="329726.AM1_0945"/>
<keyword evidence="2" id="KW-1185">Reference proteome</keyword>
<name>B0BZR1_ACAM1</name>
<dbReference type="AlphaFoldDB" id="B0BZR1"/>
<proteinExistence type="predicted"/>
<protein>
    <submittedName>
        <fullName evidence="1">Uncharacterized protein</fullName>
    </submittedName>
</protein>
<reference evidence="1 2" key="1">
    <citation type="journal article" date="2008" name="Proc. Natl. Acad. Sci. U.S.A.">
        <title>Niche adaptation and genome expansion in the chlorophyll d-producing cyanobacterium Acaryochloris marina.</title>
        <authorList>
            <person name="Swingley W.D."/>
            <person name="Chen M."/>
            <person name="Cheung P.C."/>
            <person name="Conrad A.L."/>
            <person name="Dejesa L.C."/>
            <person name="Hao J."/>
            <person name="Honchak B.M."/>
            <person name="Karbach L.E."/>
            <person name="Kurdoglu A."/>
            <person name="Lahiri S."/>
            <person name="Mastrian S.D."/>
            <person name="Miyashita H."/>
            <person name="Page L."/>
            <person name="Ramakrishna P."/>
            <person name="Satoh S."/>
            <person name="Sattley W.M."/>
            <person name="Shimada Y."/>
            <person name="Taylor H.L."/>
            <person name="Tomo T."/>
            <person name="Tsuchiya T."/>
            <person name="Wang Z.T."/>
            <person name="Raymond J."/>
            <person name="Mimuro M."/>
            <person name="Blankenship R.E."/>
            <person name="Touchman J.W."/>
        </authorList>
    </citation>
    <scope>NUCLEOTIDE SEQUENCE [LARGE SCALE GENOMIC DNA]</scope>
    <source>
        <strain evidence="2">MBIC 11017</strain>
    </source>
</reference>
<organism evidence="1 2">
    <name type="scientific">Acaryochloris marina (strain MBIC 11017)</name>
    <dbReference type="NCBI Taxonomy" id="329726"/>
    <lineage>
        <taxon>Bacteria</taxon>
        <taxon>Bacillati</taxon>
        <taxon>Cyanobacteriota</taxon>
        <taxon>Cyanophyceae</taxon>
        <taxon>Acaryochloridales</taxon>
        <taxon>Acaryochloridaceae</taxon>
        <taxon>Acaryochloris</taxon>
    </lineage>
</organism>
<dbReference type="KEGG" id="amr:AM1_0945"/>
<dbReference type="EMBL" id="CP000828">
    <property type="protein sequence ID" value="ABW25987.1"/>
    <property type="molecule type" value="Genomic_DNA"/>
</dbReference>
<sequence length="74" mass="8588">MWAVLSPFSIPPPITLFYTHTMWFLVRRSDDTEDAIASSPPQIFFNLKLQRWCIYSSPGSDPDQTKQRLLDLSL</sequence>